<dbReference type="PROSITE" id="PS50076">
    <property type="entry name" value="DNAJ_2"/>
    <property type="match status" value="1"/>
</dbReference>
<dbReference type="eggNOG" id="KOG0719">
    <property type="taxonomic scope" value="Eukaryota"/>
</dbReference>
<dbReference type="VEuPathDB" id="VectorBase:MDOMA2_009338"/>
<dbReference type="PROSITE" id="PS00636">
    <property type="entry name" value="DNAJ_1"/>
    <property type="match status" value="1"/>
</dbReference>
<keyword evidence="1" id="KW-0597">Phosphoprotein</keyword>
<evidence type="ECO:0000256" key="3">
    <source>
        <dbReference type="SAM" id="MobiDB-lite"/>
    </source>
</evidence>
<organism evidence="5">
    <name type="scientific">Musca domestica</name>
    <name type="common">House fly</name>
    <dbReference type="NCBI Taxonomy" id="7370"/>
    <lineage>
        <taxon>Eukaryota</taxon>
        <taxon>Metazoa</taxon>
        <taxon>Ecdysozoa</taxon>
        <taxon>Arthropoda</taxon>
        <taxon>Hexapoda</taxon>
        <taxon>Insecta</taxon>
        <taxon>Pterygota</taxon>
        <taxon>Neoptera</taxon>
        <taxon>Endopterygota</taxon>
        <taxon>Diptera</taxon>
        <taxon>Brachycera</taxon>
        <taxon>Muscomorpha</taxon>
        <taxon>Muscoidea</taxon>
        <taxon>Muscidae</taxon>
        <taxon>Musca</taxon>
    </lineage>
</organism>
<protein>
    <submittedName>
        <fullName evidence="7">J domain-containing protein CG6693</fullName>
    </submittedName>
</protein>
<gene>
    <name evidence="5" type="primary">101896646</name>
    <name evidence="7" type="synonym">LOC101896646</name>
</gene>
<feature type="region of interest" description="Disordered" evidence="3">
    <location>
        <begin position="257"/>
        <end position="305"/>
    </location>
</feature>
<evidence type="ECO:0000259" key="4">
    <source>
        <dbReference type="PROSITE" id="PS50076"/>
    </source>
</evidence>
<dbReference type="Gene3D" id="1.10.287.110">
    <property type="entry name" value="DnaJ domain"/>
    <property type="match status" value="1"/>
</dbReference>
<reference evidence="5" key="1">
    <citation type="submission" date="2020-05" db="UniProtKB">
        <authorList>
            <consortium name="EnsemblMetazoa"/>
        </authorList>
    </citation>
    <scope>IDENTIFICATION</scope>
    <source>
        <strain evidence="5">Aabys</strain>
    </source>
</reference>
<dbReference type="Pfam" id="PF23302">
    <property type="entry name" value="HTH_DNAJC9"/>
    <property type="match status" value="1"/>
</dbReference>
<evidence type="ECO:0000256" key="2">
    <source>
        <dbReference type="SAM" id="Coils"/>
    </source>
</evidence>
<dbReference type="EnsemblMetazoa" id="MDOA007652-RA">
    <property type="protein sequence ID" value="MDOA007652-PA"/>
    <property type="gene ID" value="MDOA007652"/>
</dbReference>
<evidence type="ECO:0000313" key="6">
    <source>
        <dbReference type="Proteomes" id="UP001652621"/>
    </source>
</evidence>
<dbReference type="Pfam" id="PF00226">
    <property type="entry name" value="DnaJ"/>
    <property type="match status" value="1"/>
</dbReference>
<dbReference type="PANTHER" id="PTHR44144">
    <property type="entry name" value="DNAJ HOMOLOG SUBFAMILY C MEMBER 9"/>
    <property type="match status" value="1"/>
</dbReference>
<sequence>MKMSTLELCEKLFDTKDIYKLFQVEKTANEKELKKAYYKLSLLVHPDRVPEAQKKDATEKFKLLSKLYQTLTDKDKRALYDEQGIIDDDDDNLEGKLNNWLELWQKIFKPITTEDINNYEKSYVGSELEKTDIKKAYLNGKGCINYMMNSVPFMKVEDEPRIQEIVRKMIDDGEVPEYKIFTNEPELKRKKRHKKYARESKEAKEILAKIEAKNKKKAENGSSGGGSLEQAIMCRQKSREDGFNSLMDKLMAKYGNEDDDEAIDLNSLGKSRGKKKSSAGAANSKEKSDKTLHTVKNGKVKKRKE</sequence>
<dbReference type="OrthoDB" id="110024at2759"/>
<dbReference type="InterPro" id="IPR036869">
    <property type="entry name" value="J_dom_sf"/>
</dbReference>
<dbReference type="GO" id="GO:0005634">
    <property type="term" value="C:nucleus"/>
    <property type="evidence" value="ECO:0007669"/>
    <property type="project" value="TreeGrafter"/>
</dbReference>
<dbReference type="VEuPathDB" id="VectorBase:MDOA007652"/>
<keyword evidence="2" id="KW-0175">Coiled coil</keyword>
<dbReference type="InterPro" id="IPR018253">
    <property type="entry name" value="DnaJ_domain_CS"/>
</dbReference>
<dbReference type="AlphaFoldDB" id="A0A1I8MRB6"/>
<dbReference type="InterPro" id="IPR052594">
    <property type="entry name" value="J_domain-containing_protein"/>
</dbReference>
<evidence type="ECO:0000256" key="1">
    <source>
        <dbReference type="ARBA" id="ARBA00022553"/>
    </source>
</evidence>
<dbReference type="PANTHER" id="PTHR44144:SF1">
    <property type="entry name" value="DNAJ HOMOLOG SUBFAMILY C MEMBER 9"/>
    <property type="match status" value="1"/>
</dbReference>
<proteinExistence type="predicted"/>
<dbReference type="GO" id="GO:0031072">
    <property type="term" value="F:heat shock protein binding"/>
    <property type="evidence" value="ECO:0007669"/>
    <property type="project" value="TreeGrafter"/>
</dbReference>
<reference evidence="7" key="2">
    <citation type="submission" date="2025-04" db="UniProtKB">
        <authorList>
            <consortium name="RefSeq"/>
        </authorList>
    </citation>
    <scope>IDENTIFICATION</scope>
    <source>
        <strain evidence="7">Aabys</strain>
    </source>
</reference>
<dbReference type="CDD" id="cd06257">
    <property type="entry name" value="DnaJ"/>
    <property type="match status" value="1"/>
</dbReference>
<name>A0A1I8MRB6_MUSDO</name>
<feature type="domain" description="J" evidence="4">
    <location>
        <begin position="17"/>
        <end position="84"/>
    </location>
</feature>
<evidence type="ECO:0000313" key="7">
    <source>
        <dbReference type="RefSeq" id="XP_005184844.1"/>
    </source>
</evidence>
<dbReference type="InterPro" id="IPR056453">
    <property type="entry name" value="HTH_DNAJC9"/>
</dbReference>
<keyword evidence="6" id="KW-1185">Reference proteome</keyword>
<evidence type="ECO:0000313" key="5">
    <source>
        <dbReference type="EnsemblMetazoa" id="MDOA007652-PA"/>
    </source>
</evidence>
<dbReference type="SMART" id="SM00271">
    <property type="entry name" value="DnaJ"/>
    <property type="match status" value="1"/>
</dbReference>
<feature type="compositionally biased region" description="Basic residues" evidence="3">
    <location>
        <begin position="296"/>
        <end position="305"/>
    </location>
</feature>
<dbReference type="KEGG" id="mde:101896646"/>
<dbReference type="RefSeq" id="XP_005184844.1">
    <property type="nucleotide sequence ID" value="XM_005184787.3"/>
</dbReference>
<dbReference type="InterPro" id="IPR001623">
    <property type="entry name" value="DnaJ_domain"/>
</dbReference>
<dbReference type="FunFam" id="1.10.287.110:FF:000035">
    <property type="entry name" value="DnaJ homolog subfamily C member 9"/>
    <property type="match status" value="1"/>
</dbReference>
<dbReference type="PRINTS" id="PR00625">
    <property type="entry name" value="JDOMAIN"/>
</dbReference>
<feature type="coiled-coil region" evidence="2">
    <location>
        <begin position="193"/>
        <end position="220"/>
    </location>
</feature>
<dbReference type="GeneID" id="101896646"/>
<dbReference type="GO" id="GO:0005737">
    <property type="term" value="C:cytoplasm"/>
    <property type="evidence" value="ECO:0007669"/>
    <property type="project" value="TreeGrafter"/>
</dbReference>
<accession>A0A1I8MRB6</accession>
<dbReference type="SUPFAM" id="SSF46565">
    <property type="entry name" value="Chaperone J-domain"/>
    <property type="match status" value="1"/>
</dbReference>
<dbReference type="Proteomes" id="UP001652621">
    <property type="component" value="Unplaced"/>
</dbReference>